<dbReference type="GO" id="GO:0005179">
    <property type="term" value="F:hormone activity"/>
    <property type="evidence" value="ECO:0007669"/>
    <property type="project" value="UniProtKB-KW"/>
</dbReference>
<evidence type="ECO:0000256" key="9">
    <source>
        <dbReference type="SAM" id="SignalP"/>
    </source>
</evidence>
<keyword evidence="6" id="KW-1015">Disulfide bond</keyword>
<dbReference type="Ensembl" id="ENSNPET00000001655.1">
    <property type="protein sequence ID" value="ENSNPEP00000001627.1"/>
    <property type="gene ID" value="ENSNPEG00000001268.1"/>
</dbReference>
<dbReference type="SMART" id="SM00078">
    <property type="entry name" value="IlGF"/>
    <property type="match status" value="1"/>
</dbReference>
<accession>A0A8C6YPV3</accession>
<evidence type="ECO:0000259" key="10">
    <source>
        <dbReference type="SMART" id="SM00078"/>
    </source>
</evidence>
<comment type="similarity">
    <text evidence="2 7">Belongs to the insulin family.</text>
</comment>
<keyword evidence="12" id="KW-1185">Reference proteome</keyword>
<dbReference type="InterPro" id="IPR036438">
    <property type="entry name" value="Insulin-like_sf"/>
</dbReference>
<evidence type="ECO:0000256" key="4">
    <source>
        <dbReference type="ARBA" id="ARBA00022525"/>
    </source>
</evidence>
<dbReference type="PANTHER" id="PTHR20968">
    <property type="entry name" value="ILGF DOMAIN-CONTAINING PROTEIN"/>
    <property type="match status" value="1"/>
</dbReference>
<dbReference type="PANTHER" id="PTHR20968:SF2">
    <property type="entry name" value="INSULIN-LIKE PEPTIDE INSL5"/>
    <property type="match status" value="1"/>
</dbReference>
<feature type="compositionally biased region" description="Low complexity" evidence="8">
    <location>
        <begin position="76"/>
        <end position="90"/>
    </location>
</feature>
<evidence type="ECO:0000256" key="8">
    <source>
        <dbReference type="SAM" id="MobiDB-lite"/>
    </source>
</evidence>
<evidence type="ECO:0000313" key="12">
    <source>
        <dbReference type="Proteomes" id="UP000694420"/>
    </source>
</evidence>
<dbReference type="InterPro" id="IPR051777">
    <property type="entry name" value="Insulin-like_neuro_ligands"/>
</dbReference>
<dbReference type="SUPFAM" id="SSF56994">
    <property type="entry name" value="Insulin-like"/>
    <property type="match status" value="1"/>
</dbReference>
<evidence type="ECO:0000256" key="1">
    <source>
        <dbReference type="ARBA" id="ARBA00004613"/>
    </source>
</evidence>
<feature type="domain" description="Insulin-like" evidence="10">
    <location>
        <begin position="28"/>
        <end position="127"/>
    </location>
</feature>
<dbReference type="Gene3D" id="1.10.100.10">
    <property type="entry name" value="Insulin-like"/>
    <property type="match status" value="1"/>
</dbReference>
<proteinExistence type="inferred from homology"/>
<dbReference type="GO" id="GO:0001664">
    <property type="term" value="F:G protein-coupled receptor binding"/>
    <property type="evidence" value="ECO:0007669"/>
    <property type="project" value="TreeGrafter"/>
</dbReference>
<gene>
    <name evidence="11" type="primary">INSL5</name>
</gene>
<dbReference type="CDD" id="cd04365">
    <property type="entry name" value="IlGF_relaxin_like"/>
    <property type="match status" value="1"/>
</dbReference>
<comment type="subunit">
    <text evidence="3">Heterodimer of a B chain and an A chain linked by two disulfide bonds.</text>
</comment>
<reference evidence="11" key="1">
    <citation type="submission" date="2025-08" db="UniProtKB">
        <authorList>
            <consortium name="Ensembl"/>
        </authorList>
    </citation>
    <scope>IDENTIFICATION</scope>
</reference>
<feature type="signal peptide" evidence="9">
    <location>
        <begin position="1"/>
        <end position="23"/>
    </location>
</feature>
<organism evidence="11 12">
    <name type="scientific">Nothoprocta perdicaria</name>
    <name type="common">Chilean tinamou</name>
    <name type="synonym">Crypturus perdicarius</name>
    <dbReference type="NCBI Taxonomy" id="30464"/>
    <lineage>
        <taxon>Eukaryota</taxon>
        <taxon>Metazoa</taxon>
        <taxon>Chordata</taxon>
        <taxon>Craniata</taxon>
        <taxon>Vertebrata</taxon>
        <taxon>Euteleostomi</taxon>
        <taxon>Archelosauria</taxon>
        <taxon>Archosauria</taxon>
        <taxon>Dinosauria</taxon>
        <taxon>Saurischia</taxon>
        <taxon>Theropoda</taxon>
        <taxon>Coelurosauria</taxon>
        <taxon>Aves</taxon>
        <taxon>Palaeognathae</taxon>
        <taxon>Tinamiformes</taxon>
        <taxon>Tinamidae</taxon>
        <taxon>Nothoprocta</taxon>
    </lineage>
</organism>
<evidence type="ECO:0000256" key="7">
    <source>
        <dbReference type="RuleBase" id="RU000406"/>
    </source>
</evidence>
<dbReference type="GO" id="GO:0005576">
    <property type="term" value="C:extracellular region"/>
    <property type="evidence" value="ECO:0007669"/>
    <property type="project" value="UniProtKB-SubCell"/>
</dbReference>
<dbReference type="Proteomes" id="UP000694420">
    <property type="component" value="Unplaced"/>
</dbReference>
<feature type="region of interest" description="Disordered" evidence="8">
    <location>
        <begin position="76"/>
        <end position="98"/>
    </location>
</feature>
<protein>
    <submittedName>
        <fullName evidence="11">Insulin like 5</fullName>
    </submittedName>
</protein>
<sequence>MKPEVLALALLAVLLAVTQQAHGDGAPVKLCGRDFVRAIVFTCGGSRWRRHRLGRTRQALSGLSLLSPAAESAEASPFAAAAEAPAPGEQEGAGGRAAALERREAAKLLTTACCSVGCSEKDISALC</sequence>
<evidence type="ECO:0000256" key="3">
    <source>
        <dbReference type="ARBA" id="ARBA00011207"/>
    </source>
</evidence>
<dbReference type="InterPro" id="IPR022353">
    <property type="entry name" value="Insulin_CS"/>
</dbReference>
<dbReference type="PROSITE" id="PS00262">
    <property type="entry name" value="INSULIN"/>
    <property type="match status" value="1"/>
</dbReference>
<dbReference type="AlphaFoldDB" id="A0A8C6YPV3"/>
<evidence type="ECO:0000256" key="5">
    <source>
        <dbReference type="ARBA" id="ARBA00022702"/>
    </source>
</evidence>
<comment type="subcellular location">
    <subcellularLocation>
        <location evidence="1 7">Secreted</location>
    </subcellularLocation>
</comment>
<reference evidence="11" key="2">
    <citation type="submission" date="2025-09" db="UniProtKB">
        <authorList>
            <consortium name="Ensembl"/>
        </authorList>
    </citation>
    <scope>IDENTIFICATION</scope>
</reference>
<dbReference type="Pfam" id="PF00049">
    <property type="entry name" value="Insulin"/>
    <property type="match status" value="1"/>
</dbReference>
<feature type="chain" id="PRO_5034870272" evidence="9">
    <location>
        <begin position="24"/>
        <end position="127"/>
    </location>
</feature>
<evidence type="ECO:0000313" key="11">
    <source>
        <dbReference type="Ensembl" id="ENSNPEP00000001627.1"/>
    </source>
</evidence>
<keyword evidence="9" id="KW-0732">Signal</keyword>
<evidence type="ECO:0000256" key="2">
    <source>
        <dbReference type="ARBA" id="ARBA00009034"/>
    </source>
</evidence>
<keyword evidence="5" id="KW-0372">Hormone</keyword>
<keyword evidence="4 7" id="KW-0964">Secreted</keyword>
<name>A0A8C6YPV3_NOTPE</name>
<dbReference type="InterPro" id="IPR016179">
    <property type="entry name" value="Insulin-like"/>
</dbReference>
<evidence type="ECO:0000256" key="6">
    <source>
        <dbReference type="ARBA" id="ARBA00023157"/>
    </source>
</evidence>